<dbReference type="Proteomes" id="UP000324748">
    <property type="component" value="Unassembled WGS sequence"/>
</dbReference>
<gene>
    <name evidence="1" type="ORF">PGT21_024497</name>
    <name evidence="2" type="ORF">PGTUg99_014690</name>
</gene>
<reference evidence="3 4" key="1">
    <citation type="submission" date="2019-05" db="EMBL/GenBank/DDBJ databases">
        <title>Emergence of the Ug99 lineage of the wheat stem rust pathogen through somatic hybridization.</title>
        <authorList>
            <person name="Li F."/>
            <person name="Upadhyaya N.M."/>
            <person name="Sperschneider J."/>
            <person name="Matny O."/>
            <person name="Nguyen-Phuc H."/>
            <person name="Mago R."/>
            <person name="Raley C."/>
            <person name="Miller M.E."/>
            <person name="Silverstein K.A.T."/>
            <person name="Henningsen E."/>
            <person name="Hirsch C.D."/>
            <person name="Visser B."/>
            <person name="Pretorius Z.A."/>
            <person name="Steffenson B.J."/>
            <person name="Schwessinger B."/>
            <person name="Dodds P.N."/>
            <person name="Figueroa M."/>
        </authorList>
    </citation>
    <scope>NUCLEOTIDE SEQUENCE [LARGE SCALE GENOMIC DNA]</scope>
    <source>
        <strain evidence="1">21-0</strain>
        <strain evidence="2 4">Ug99</strain>
    </source>
</reference>
<dbReference type="EMBL" id="VSWC01000118">
    <property type="protein sequence ID" value="KAA1084326.1"/>
    <property type="molecule type" value="Genomic_DNA"/>
</dbReference>
<evidence type="ECO:0000313" key="2">
    <source>
        <dbReference type="EMBL" id="KAA1092288.1"/>
    </source>
</evidence>
<protein>
    <submittedName>
        <fullName evidence="1">Uncharacterized protein</fullName>
    </submittedName>
</protein>
<dbReference type="Proteomes" id="UP000325313">
    <property type="component" value="Unassembled WGS sequence"/>
</dbReference>
<organism evidence="1 3">
    <name type="scientific">Puccinia graminis f. sp. tritici</name>
    <dbReference type="NCBI Taxonomy" id="56615"/>
    <lineage>
        <taxon>Eukaryota</taxon>
        <taxon>Fungi</taxon>
        <taxon>Dikarya</taxon>
        <taxon>Basidiomycota</taxon>
        <taxon>Pucciniomycotina</taxon>
        <taxon>Pucciniomycetes</taxon>
        <taxon>Pucciniales</taxon>
        <taxon>Pucciniaceae</taxon>
        <taxon>Puccinia</taxon>
    </lineage>
</organism>
<accession>A0A5B0N6N9</accession>
<comment type="caution">
    <text evidence="1">The sequence shown here is derived from an EMBL/GenBank/DDBJ whole genome shotgun (WGS) entry which is preliminary data.</text>
</comment>
<dbReference type="AlphaFoldDB" id="A0A5B0N6N9"/>
<proteinExistence type="predicted"/>
<name>A0A5B0N6N9_PUCGR</name>
<sequence>MTEPAKFEGLKRFISSTLFTNHAPRSWACFHLLPPANATELEESQADSTPVVVLPVSKSTSRFTSRGYFIADQAPQIQSTPCLGLSNIASDAPFPQEIYASDVSLQSFALATDCHYLLPSPNLLETGST</sequence>
<evidence type="ECO:0000313" key="3">
    <source>
        <dbReference type="Proteomes" id="UP000324748"/>
    </source>
</evidence>
<evidence type="ECO:0000313" key="4">
    <source>
        <dbReference type="Proteomes" id="UP000325313"/>
    </source>
</evidence>
<keyword evidence="3" id="KW-1185">Reference proteome</keyword>
<evidence type="ECO:0000313" key="1">
    <source>
        <dbReference type="EMBL" id="KAA1084326.1"/>
    </source>
</evidence>
<dbReference type="EMBL" id="VDEP01000376">
    <property type="protein sequence ID" value="KAA1092288.1"/>
    <property type="molecule type" value="Genomic_DNA"/>
</dbReference>